<dbReference type="GeneID" id="64855531"/>
<keyword evidence="4 10" id="KW-0812">Transmembrane</keyword>
<dbReference type="GO" id="GO:0006488">
    <property type="term" value="P:dolichol-linked oligosaccharide biosynthetic process"/>
    <property type="evidence" value="ECO:0007669"/>
    <property type="project" value="InterPro"/>
</dbReference>
<dbReference type="AlphaFoldDB" id="A0A8H2VBV6"/>
<accession>A0A8H2VBV6</accession>
<feature type="transmembrane region" description="Helical" evidence="10">
    <location>
        <begin position="215"/>
        <end position="237"/>
    </location>
</feature>
<evidence type="ECO:0000256" key="7">
    <source>
        <dbReference type="ARBA" id="ARBA00023136"/>
    </source>
</evidence>
<feature type="transmembrane region" description="Helical" evidence="10">
    <location>
        <begin position="176"/>
        <end position="195"/>
    </location>
</feature>
<feature type="transmembrane region" description="Helical" evidence="10">
    <location>
        <begin position="12"/>
        <end position="32"/>
    </location>
</feature>
<proteinExistence type="inferred from homology"/>
<keyword evidence="6 10" id="KW-1133">Transmembrane helix</keyword>
<evidence type="ECO:0000256" key="5">
    <source>
        <dbReference type="ARBA" id="ARBA00022824"/>
    </source>
</evidence>
<dbReference type="PANTHER" id="PTHR13117">
    <property type="entry name" value="ENDOPLASMIC RETICULUM MULTISPAN TRANSMEMBRANE PROTEIN-RELATED"/>
    <property type="match status" value="1"/>
</dbReference>
<evidence type="ECO:0000256" key="8">
    <source>
        <dbReference type="ARBA" id="ARBA00044793"/>
    </source>
</evidence>
<dbReference type="PANTHER" id="PTHR13117:SF5">
    <property type="entry name" value="PROTEIN RFT1 HOMOLOG"/>
    <property type="match status" value="1"/>
</dbReference>
<dbReference type="EMBL" id="CAEFZW010000001">
    <property type="protein sequence ID" value="CAB4252406.1"/>
    <property type="molecule type" value="Genomic_DNA"/>
</dbReference>
<reference evidence="11 12" key="1">
    <citation type="submission" date="2020-05" db="EMBL/GenBank/DDBJ databases">
        <authorList>
            <person name="Casaregola S."/>
            <person name="Devillers H."/>
            <person name="Grondin C."/>
        </authorList>
    </citation>
    <scope>NUCLEOTIDE SEQUENCE [LARGE SCALE GENOMIC DNA]</scope>
    <source>
        <strain evidence="11 12">CLIB 1767</strain>
    </source>
</reference>
<evidence type="ECO:0000256" key="10">
    <source>
        <dbReference type="RuleBase" id="RU365067"/>
    </source>
</evidence>
<evidence type="ECO:0000256" key="9">
    <source>
        <dbReference type="ARBA" id="ARBA00045912"/>
    </source>
</evidence>
<evidence type="ECO:0000256" key="6">
    <source>
        <dbReference type="ARBA" id="ARBA00022989"/>
    </source>
</evidence>
<keyword evidence="5 10" id="KW-0256">Endoplasmic reticulum</keyword>
<comment type="function">
    <text evidence="9 10">Intramembrane glycolipid transporter that operates in the biosynthetic pathway of dolichol-linked oligosaccharides, the glycan precursors employed in protein asparagine (N)-glycosylation. The sequential addition of sugars to dolichol pyrophosphate produces dolichol-linked oligosaccharides containing fourteen sugars, including two GlcNAcs, nine mannoses and three glucoses. Once assembled, the oligosaccharide is transferred from the lipid to nascent proteins by oligosaccharyltransferases. The assembly of dolichol-linked oligosaccharides begins on the cytosolic side of the endoplasmic reticulum membrane and finishes in its lumen. RFT1 could mediate the translocation of the cytosolically oriented intermediate DolPP-GlcNAc2Man5, produced by ALG11, into the ER lumen where dolichol-linked oligosaccharides assembly continues. However, the intramembrane lipid transporter activity could not be confirmed in vitro.</text>
</comment>
<keyword evidence="7 10" id="KW-0472">Membrane</keyword>
<dbReference type="OrthoDB" id="9979195at2759"/>
<comment type="caution">
    <text evidence="11">The sequence shown here is derived from an EMBL/GenBank/DDBJ whole genome shotgun (WGS) entry which is preliminary data.</text>
</comment>
<feature type="transmembrane region" description="Helical" evidence="10">
    <location>
        <begin position="457"/>
        <end position="480"/>
    </location>
</feature>
<feature type="transmembrane region" description="Helical" evidence="10">
    <location>
        <begin position="44"/>
        <end position="62"/>
    </location>
</feature>
<feature type="transmembrane region" description="Helical" evidence="10">
    <location>
        <begin position="107"/>
        <end position="127"/>
    </location>
</feature>
<evidence type="ECO:0000256" key="4">
    <source>
        <dbReference type="ARBA" id="ARBA00022692"/>
    </source>
</evidence>
<protein>
    <recommendedName>
        <fullName evidence="8 10">Man(5)GlcNAc(2)-PP-dolichol translocation protein RFT1</fullName>
    </recommendedName>
</protein>
<dbReference type="Pfam" id="PF04506">
    <property type="entry name" value="Rft-1"/>
    <property type="match status" value="1"/>
</dbReference>
<evidence type="ECO:0000256" key="3">
    <source>
        <dbReference type="ARBA" id="ARBA00010288"/>
    </source>
</evidence>
<feature type="transmembrane region" description="Helical" evidence="10">
    <location>
        <begin position="363"/>
        <end position="388"/>
    </location>
</feature>
<feature type="transmembrane region" description="Helical" evidence="10">
    <location>
        <begin position="432"/>
        <end position="451"/>
    </location>
</feature>
<comment type="similarity">
    <text evidence="3 10">Belongs to the RFT1 family.</text>
</comment>
<evidence type="ECO:0000313" key="11">
    <source>
        <dbReference type="EMBL" id="CAB4252406.1"/>
    </source>
</evidence>
<organism evidence="11 12">
    <name type="scientific">Maudiozyma barnettii</name>
    <dbReference type="NCBI Taxonomy" id="61262"/>
    <lineage>
        <taxon>Eukaryota</taxon>
        <taxon>Fungi</taxon>
        <taxon>Dikarya</taxon>
        <taxon>Ascomycota</taxon>
        <taxon>Saccharomycotina</taxon>
        <taxon>Saccharomycetes</taxon>
        <taxon>Saccharomycetales</taxon>
        <taxon>Saccharomycetaceae</taxon>
        <taxon>Maudiozyma</taxon>
    </lineage>
</organism>
<dbReference type="RefSeq" id="XP_041404444.1">
    <property type="nucleotide sequence ID" value="XM_041548510.1"/>
</dbReference>
<gene>
    <name evidence="11" type="ORF">KABA2_01S12892</name>
</gene>
<keyword evidence="10" id="KW-0813">Transport</keyword>
<feature type="transmembrane region" description="Helical" evidence="10">
    <location>
        <begin position="133"/>
        <end position="156"/>
    </location>
</feature>
<evidence type="ECO:0000256" key="2">
    <source>
        <dbReference type="ARBA" id="ARBA00004922"/>
    </source>
</evidence>
<sequence>MSNSNEILKKSTKGATFLILAQLFTKIITFLLNSVLVRFLSPRIFGITAFLEFILGTVLFFSREAIRLSTLRIKDNETDDDNNTNEKAADHISSHYKRQNLQTMVNFAHIPLWIGIPLSLVLTTWQYTNINAYFISLPFFQWSILIIWVSMLVELLSEPFYIVNQFLLNYNVRSRFESIAVAMSCLVNFSVIYLFQTHMVTIGSLEITDMNKEGIAILAFALAKLTHSITLLLCYYWDYLRNFKPKKLFHIRLTKITTVSASTTYKKQYYFQNDILEHFKKVYFQLCFKHLLTEGDKLIINSMCTVEEQGIYSLLSNYGSLVTRLLFAPIEESLRLFLARLLTTQNSRNLKLSMDVLVNLTKFYLYLSLLIVIFGPVNSSFLLQFLIGSKWSTTAVLDTIRVYCFYLPFLSMNGIFEAFFQSVATGDQILKHSYFMMTFSGIFLVNCWILIEKLDLSINGLIISNIINMILRIIYCIIFIKNFYSKLYTKESSFFLNFHNFGIVSVAGVSISIINWVTIGYVRNFKQLFINVTFALLLLVLILVKERTYIKGMIGKNKLTEVKEI</sequence>
<dbReference type="InterPro" id="IPR007594">
    <property type="entry name" value="RFT1"/>
</dbReference>
<feature type="transmembrane region" description="Helical" evidence="10">
    <location>
        <begin position="528"/>
        <end position="544"/>
    </location>
</feature>
<name>A0A8H2VBV6_9SACH</name>
<feature type="transmembrane region" description="Helical" evidence="10">
    <location>
        <begin position="400"/>
        <end position="420"/>
    </location>
</feature>
<dbReference type="Proteomes" id="UP000644660">
    <property type="component" value="Unassembled WGS sequence"/>
</dbReference>
<feature type="transmembrane region" description="Helical" evidence="10">
    <location>
        <begin position="501"/>
        <end position="522"/>
    </location>
</feature>
<dbReference type="GO" id="GO:0034203">
    <property type="term" value="P:glycolipid translocation"/>
    <property type="evidence" value="ECO:0007669"/>
    <property type="project" value="TreeGrafter"/>
</dbReference>
<keyword evidence="12" id="KW-1185">Reference proteome</keyword>
<comment type="pathway">
    <text evidence="2">Protein modification; protein glycosylation.</text>
</comment>
<dbReference type="GO" id="GO:0005789">
    <property type="term" value="C:endoplasmic reticulum membrane"/>
    <property type="evidence" value="ECO:0007669"/>
    <property type="project" value="UniProtKB-SubCell"/>
</dbReference>
<evidence type="ECO:0000313" key="12">
    <source>
        <dbReference type="Proteomes" id="UP000644660"/>
    </source>
</evidence>
<comment type="subcellular location">
    <subcellularLocation>
        <location evidence="1 10">Endoplasmic reticulum membrane</location>
        <topology evidence="1 10">Multi-pass membrane protein</topology>
    </subcellularLocation>
</comment>
<evidence type="ECO:0000256" key="1">
    <source>
        <dbReference type="ARBA" id="ARBA00004477"/>
    </source>
</evidence>